<organism evidence="8 9">
    <name type="scientific">Gemmata palustris</name>
    <dbReference type="NCBI Taxonomy" id="2822762"/>
    <lineage>
        <taxon>Bacteria</taxon>
        <taxon>Pseudomonadati</taxon>
        <taxon>Planctomycetota</taxon>
        <taxon>Planctomycetia</taxon>
        <taxon>Gemmatales</taxon>
        <taxon>Gemmataceae</taxon>
        <taxon>Gemmata</taxon>
    </lineage>
</organism>
<dbReference type="InterPro" id="IPR011429">
    <property type="entry name" value="Cyt_c_Planctomycete-type"/>
</dbReference>
<dbReference type="Pfam" id="PF07587">
    <property type="entry name" value="PSD1"/>
    <property type="match status" value="1"/>
</dbReference>
<evidence type="ECO:0000256" key="5">
    <source>
        <dbReference type="SAM" id="SignalP"/>
    </source>
</evidence>
<dbReference type="InterPro" id="IPR036909">
    <property type="entry name" value="Cyt_c-like_dom_sf"/>
</dbReference>
<evidence type="ECO:0000313" key="9">
    <source>
        <dbReference type="Proteomes" id="UP000676565"/>
    </source>
</evidence>
<accession>A0ABS5BPW3</accession>
<feature type="chain" id="PRO_5046503564" evidence="5">
    <location>
        <begin position="23"/>
        <end position="1024"/>
    </location>
</feature>
<keyword evidence="1 4" id="KW-0349">Heme</keyword>
<dbReference type="InterPro" id="IPR005084">
    <property type="entry name" value="CBM6"/>
</dbReference>
<evidence type="ECO:0000256" key="1">
    <source>
        <dbReference type="ARBA" id="ARBA00022617"/>
    </source>
</evidence>
<feature type="domain" description="Cytochrome c" evidence="6">
    <location>
        <begin position="20"/>
        <end position="116"/>
    </location>
</feature>
<dbReference type="Pfam" id="PF07635">
    <property type="entry name" value="PSCyt1"/>
    <property type="match status" value="1"/>
</dbReference>
<keyword evidence="2 4" id="KW-0479">Metal-binding</keyword>
<keyword evidence="9" id="KW-1185">Reference proteome</keyword>
<dbReference type="Proteomes" id="UP000676565">
    <property type="component" value="Unassembled WGS sequence"/>
</dbReference>
<dbReference type="PANTHER" id="PTHR35889">
    <property type="entry name" value="CYCLOINULO-OLIGOSACCHARIDE FRUCTANOTRANSFERASE-RELATED"/>
    <property type="match status" value="1"/>
</dbReference>
<reference evidence="8 9" key="1">
    <citation type="submission" date="2021-04" db="EMBL/GenBank/DDBJ databases">
        <authorList>
            <person name="Ivanova A."/>
        </authorList>
    </citation>
    <scope>NUCLEOTIDE SEQUENCE [LARGE SCALE GENOMIC DNA]</scope>
    <source>
        <strain evidence="8 9">G18</strain>
    </source>
</reference>
<keyword evidence="5" id="KW-0732">Signal</keyword>
<dbReference type="PANTHER" id="PTHR35889:SF3">
    <property type="entry name" value="F-BOX DOMAIN-CONTAINING PROTEIN"/>
    <property type="match status" value="1"/>
</dbReference>
<dbReference type="InterPro" id="IPR011444">
    <property type="entry name" value="DUF1549"/>
</dbReference>
<evidence type="ECO:0000256" key="3">
    <source>
        <dbReference type="ARBA" id="ARBA00023004"/>
    </source>
</evidence>
<feature type="signal peptide" evidence="5">
    <location>
        <begin position="1"/>
        <end position="22"/>
    </location>
</feature>
<evidence type="ECO:0000256" key="2">
    <source>
        <dbReference type="ARBA" id="ARBA00022723"/>
    </source>
</evidence>
<comment type="caution">
    <text evidence="8">The sequence shown here is derived from an EMBL/GenBank/DDBJ whole genome shotgun (WGS) entry which is preliminary data.</text>
</comment>
<dbReference type="SUPFAM" id="SSF46626">
    <property type="entry name" value="Cytochrome c"/>
    <property type="match status" value="1"/>
</dbReference>
<keyword evidence="3 4" id="KW-0408">Iron</keyword>
<dbReference type="InterPro" id="IPR008979">
    <property type="entry name" value="Galactose-bd-like_sf"/>
</dbReference>
<dbReference type="Gene3D" id="2.60.120.260">
    <property type="entry name" value="Galactose-binding domain-like"/>
    <property type="match status" value="1"/>
</dbReference>
<feature type="domain" description="CBM6" evidence="7">
    <location>
        <begin position="470"/>
        <end position="592"/>
    </location>
</feature>
<dbReference type="PROSITE" id="PS51007">
    <property type="entry name" value="CYTC"/>
    <property type="match status" value="1"/>
</dbReference>
<protein>
    <submittedName>
        <fullName evidence="8">DUF1553 domain-containing protein</fullName>
    </submittedName>
</protein>
<dbReference type="PROSITE" id="PS51175">
    <property type="entry name" value="CBM6"/>
    <property type="match status" value="1"/>
</dbReference>
<evidence type="ECO:0000256" key="4">
    <source>
        <dbReference type="PROSITE-ProRule" id="PRU00433"/>
    </source>
</evidence>
<dbReference type="SUPFAM" id="SSF49785">
    <property type="entry name" value="Galactose-binding domain-like"/>
    <property type="match status" value="1"/>
</dbReference>
<evidence type="ECO:0000259" key="7">
    <source>
        <dbReference type="PROSITE" id="PS51175"/>
    </source>
</evidence>
<dbReference type="RefSeq" id="WP_210653771.1">
    <property type="nucleotide sequence ID" value="NZ_JAGKQQ010000001.1"/>
</dbReference>
<evidence type="ECO:0000313" key="8">
    <source>
        <dbReference type="EMBL" id="MBP3955706.1"/>
    </source>
</evidence>
<proteinExistence type="predicted"/>
<sequence length="1024" mass="111711">MSTLRFAFVAFVLAGSGTTGLAAPPDAHFEKKVRPVLIEKCVSCHGPEKQKGGLRVDSRAALLAGGERGAALVPGKPDEGLLLRTLAHDGELKMPPKTKLPAAEIAAIKEWVQAGAPWPDSGALTVAPKATERIFTPEEKAFWAFQPVRRPAAPEIRDPKSEVRNDIDRFLLAKLSGTGLSFAPPVDRRVLLRRVTFDLTGLPPTPEEVDTFLKDAAPDAYEKVVTRLLASPAYGEKWGRRWLDVARYADSNGMDENLAYVNAWRYRDWVIKSFNTDKPYDQFVRDQIAGDLIPGGTDADRADRLTATGFLVIGPKMLAEDDPAKMRMDIIDEQLDTLGQAFMGLTLGCARCHDHKFDPVTASDYYGLAGFFYSTKTMRNHTVVAAWNERPIGTASSIAALAAHEKAVTEARAKVSAAEARARATTAARLAEEKKRAAEYAAAAVEVYRRRGALKLVAPDPSKNPPAGALLVESEAFTRGNVLKLTDGYGAGIGVIINAGPLPNYAEYDLDVPKEGTYQFAVRYAAADRRPVRILVNGRLAAGEACGAKTGSWNPDAQTWAAEAVVALPAGKAVVRFERNGPVPHLDKFALLPMTAEQVAVAPLPVERAAADRKLLTSLLREWVDVIAKREGKPPTGADLDALVTSADGPFRDSPELDADTQGAHADELKRLREKLTATEKAKPPVDEVMAVEDAKGENLRVHLRGNHTTLGADAPRRFPQIMAGSAPLPLGADRSGRREFAEWLTRPDHPLTARVMVNRIWAGHFGAGLVRSTDNFGRLGDRPTHPELLDWLAAEFVGAKWSVKHMHRLIVTSAAYRMSSQAEPAALQKDPDNKLLSHFTRRRLDAEEVRDGMLAVSGLLDRTVGGTLLKATPRQYITGTGNRNYEGYAHTRRSVYLPVVRSAVYDVFQTLDFPDPSVPNGQRTATTIPTQSLFMLNSALADQAAEAFAKAVLAVRGTDADRVHEAYRRVYGRPPTTREEARVVAYLQKSEETAGPATEGSQLRVWRGLCRVLLASNEFVFVE</sequence>
<dbReference type="Pfam" id="PF07583">
    <property type="entry name" value="PSCyt2"/>
    <property type="match status" value="1"/>
</dbReference>
<name>A0ABS5BPW3_9BACT</name>
<dbReference type="InterPro" id="IPR009056">
    <property type="entry name" value="Cyt_c-like_dom"/>
</dbReference>
<evidence type="ECO:0000259" key="6">
    <source>
        <dbReference type="PROSITE" id="PS51007"/>
    </source>
</evidence>
<dbReference type="EMBL" id="JAGKQQ010000001">
    <property type="protein sequence ID" value="MBP3955706.1"/>
    <property type="molecule type" value="Genomic_DNA"/>
</dbReference>
<gene>
    <name evidence="8" type="ORF">J8F10_10475</name>
</gene>
<dbReference type="InterPro" id="IPR022655">
    <property type="entry name" value="DUF1553"/>
</dbReference>